<evidence type="ECO:0000313" key="2">
    <source>
        <dbReference type="Proteomes" id="UP001631969"/>
    </source>
</evidence>
<comment type="caution">
    <text evidence="1">The sequence shown here is derived from an EMBL/GenBank/DDBJ whole genome shotgun (WGS) entry which is preliminary data.</text>
</comment>
<reference evidence="1" key="1">
    <citation type="submission" date="2024-12" db="EMBL/GenBank/DDBJ databases">
        <authorList>
            <person name="Wu N."/>
        </authorList>
    </citation>
    <scope>NUCLEOTIDE SEQUENCE</scope>
    <source>
        <strain evidence="1">P15</strain>
    </source>
</reference>
<sequence length="180" mass="18502">MRKHILALTAAVISGALLLSACGKEDSEPVTASPGMSAAAASPTTVTGAGTSPGVSPAASMTATPSPSSSAGSAELPDNLPKDFPLPKDAKISTTHSGSTDGKKTAILIFTTKESIDAVAKLYKDYFNGKLGRDAAQTIDEKNIIIQGFTQDNKQSWSMIGGKMASQEGVVELTVTWAET</sequence>
<organism evidence="1 2">
    <name type="scientific">Paenibacillus mesotrionivorans</name>
    <dbReference type="NCBI Taxonomy" id="3160968"/>
    <lineage>
        <taxon>Bacteria</taxon>
        <taxon>Bacillati</taxon>
        <taxon>Bacillota</taxon>
        <taxon>Bacilli</taxon>
        <taxon>Bacillales</taxon>
        <taxon>Paenibacillaceae</taxon>
        <taxon>Paenibacillus</taxon>
    </lineage>
</organism>
<dbReference type="Proteomes" id="UP001631969">
    <property type="component" value="Unassembled WGS sequence"/>
</dbReference>
<gene>
    <name evidence="1" type="ORF">ACI1P1_15855</name>
</gene>
<dbReference type="EMBL" id="JBJURJ010000010">
    <property type="protein sequence ID" value="MFM9329770.1"/>
    <property type="molecule type" value="Genomic_DNA"/>
</dbReference>
<protein>
    <submittedName>
        <fullName evidence="1">Uncharacterized protein</fullName>
    </submittedName>
</protein>
<keyword evidence="2" id="KW-1185">Reference proteome</keyword>
<accession>A0ACC7P0D9</accession>
<name>A0ACC7P0D9_9BACL</name>
<proteinExistence type="predicted"/>
<evidence type="ECO:0000313" key="1">
    <source>
        <dbReference type="EMBL" id="MFM9329770.1"/>
    </source>
</evidence>